<comment type="caution">
    <text evidence="1">The sequence shown here is derived from an EMBL/GenBank/DDBJ whole genome shotgun (WGS) entry which is preliminary data.</text>
</comment>
<keyword evidence="2" id="KW-1185">Reference proteome</keyword>
<evidence type="ECO:0000313" key="1">
    <source>
        <dbReference type="EMBL" id="GFT78869.1"/>
    </source>
</evidence>
<proteinExistence type="predicted"/>
<protein>
    <submittedName>
        <fullName evidence="1">Uncharacterized protein</fullName>
    </submittedName>
</protein>
<dbReference type="Proteomes" id="UP000887013">
    <property type="component" value="Unassembled WGS sequence"/>
</dbReference>
<organism evidence="1 2">
    <name type="scientific">Nephila pilipes</name>
    <name type="common">Giant wood spider</name>
    <name type="synonym">Nephila maculata</name>
    <dbReference type="NCBI Taxonomy" id="299642"/>
    <lineage>
        <taxon>Eukaryota</taxon>
        <taxon>Metazoa</taxon>
        <taxon>Ecdysozoa</taxon>
        <taxon>Arthropoda</taxon>
        <taxon>Chelicerata</taxon>
        <taxon>Arachnida</taxon>
        <taxon>Araneae</taxon>
        <taxon>Araneomorphae</taxon>
        <taxon>Entelegynae</taxon>
        <taxon>Araneoidea</taxon>
        <taxon>Nephilidae</taxon>
        <taxon>Nephila</taxon>
    </lineage>
</organism>
<accession>A0A8X6PPH2</accession>
<evidence type="ECO:0000313" key="2">
    <source>
        <dbReference type="Proteomes" id="UP000887013"/>
    </source>
</evidence>
<sequence length="141" mass="16294">MLESVTLFITRFVSITPLGIESIVLFDFHFALIALETKWRTPFAYPPSWNPIFELNGAPNGSREHLLKETLRPGIAIVYFQEFASTADNTLPKSKCEGRTTSYRETNIGLKTFSLHHLKSLEEKNIVQFHRRNERFINLHS</sequence>
<gene>
    <name evidence="1" type="ORF">NPIL_564381</name>
</gene>
<name>A0A8X6PPH2_NEPPI</name>
<dbReference type="AlphaFoldDB" id="A0A8X6PPH2"/>
<reference evidence="1" key="1">
    <citation type="submission" date="2020-08" db="EMBL/GenBank/DDBJ databases">
        <title>Multicomponent nature underlies the extraordinary mechanical properties of spider dragline silk.</title>
        <authorList>
            <person name="Kono N."/>
            <person name="Nakamura H."/>
            <person name="Mori M."/>
            <person name="Yoshida Y."/>
            <person name="Ohtoshi R."/>
            <person name="Malay A.D."/>
            <person name="Moran D.A.P."/>
            <person name="Tomita M."/>
            <person name="Numata K."/>
            <person name="Arakawa K."/>
        </authorList>
    </citation>
    <scope>NUCLEOTIDE SEQUENCE</scope>
</reference>
<dbReference type="EMBL" id="BMAW01022663">
    <property type="protein sequence ID" value="GFT78869.1"/>
    <property type="molecule type" value="Genomic_DNA"/>
</dbReference>